<dbReference type="PANTHER" id="PTHR43280">
    <property type="entry name" value="ARAC-FAMILY TRANSCRIPTIONAL REGULATOR"/>
    <property type="match status" value="1"/>
</dbReference>
<dbReference type="InterPro" id="IPR018062">
    <property type="entry name" value="HTH_AraC-typ_CS"/>
</dbReference>
<evidence type="ECO:0000313" key="6">
    <source>
        <dbReference type="EMBL" id="WNR42943.1"/>
    </source>
</evidence>
<evidence type="ECO:0000256" key="3">
    <source>
        <dbReference type="ARBA" id="ARBA00023163"/>
    </source>
</evidence>
<dbReference type="SMART" id="SM00342">
    <property type="entry name" value="HTH_ARAC"/>
    <property type="match status" value="1"/>
</dbReference>
<dbReference type="RefSeq" id="WP_314796797.1">
    <property type="nucleotide sequence ID" value="NZ_CP130319.1"/>
</dbReference>
<evidence type="ECO:0000256" key="1">
    <source>
        <dbReference type="ARBA" id="ARBA00023015"/>
    </source>
</evidence>
<dbReference type="EMBL" id="CP130319">
    <property type="protein sequence ID" value="WNR42943.1"/>
    <property type="molecule type" value="Genomic_DNA"/>
</dbReference>
<dbReference type="GO" id="GO:0003700">
    <property type="term" value="F:DNA-binding transcription factor activity"/>
    <property type="evidence" value="ECO:0007669"/>
    <property type="project" value="InterPro"/>
</dbReference>
<evidence type="ECO:0000313" key="7">
    <source>
        <dbReference type="Proteomes" id="UP001304650"/>
    </source>
</evidence>
<dbReference type="PROSITE" id="PS00041">
    <property type="entry name" value="HTH_ARAC_FAMILY_1"/>
    <property type="match status" value="1"/>
</dbReference>
<evidence type="ECO:0000256" key="2">
    <source>
        <dbReference type="ARBA" id="ARBA00023125"/>
    </source>
</evidence>
<dbReference type="Proteomes" id="UP001304650">
    <property type="component" value="Chromosome"/>
</dbReference>
<gene>
    <name evidence="6" type="ORF">MJB10_17700</name>
</gene>
<accession>A0AA96LNG0</accession>
<keyword evidence="3" id="KW-0804">Transcription</keyword>
<keyword evidence="4" id="KW-0812">Transmembrane</keyword>
<dbReference type="AlphaFoldDB" id="A0AA96LNG0"/>
<organism evidence="6 7">
    <name type="scientific">Paenibacillus roseopurpureus</name>
    <dbReference type="NCBI Taxonomy" id="2918901"/>
    <lineage>
        <taxon>Bacteria</taxon>
        <taxon>Bacillati</taxon>
        <taxon>Bacillota</taxon>
        <taxon>Bacilli</taxon>
        <taxon>Bacillales</taxon>
        <taxon>Paenibacillaceae</taxon>
        <taxon>Paenibacillus</taxon>
    </lineage>
</organism>
<keyword evidence="1" id="KW-0805">Transcription regulation</keyword>
<feature type="domain" description="HTH araC/xylS-type" evidence="5">
    <location>
        <begin position="686"/>
        <end position="785"/>
    </location>
</feature>
<dbReference type="InterPro" id="IPR009057">
    <property type="entry name" value="Homeodomain-like_sf"/>
</dbReference>
<name>A0AA96LNG0_9BACL</name>
<dbReference type="InterPro" id="IPR018060">
    <property type="entry name" value="HTH_AraC"/>
</dbReference>
<keyword evidence="7" id="KW-1185">Reference proteome</keyword>
<sequence length="787" mass="89256">MKIVFNFVMRLHSSLHLLFNKNSVARKWLASYYVILLLPIAISIVVSLYAIDLLKTETNRANDAIATQVREAVEARLKDMDQISGEIAKRSTVSYLRNAKTELNAEERVNLITTAKDLGAFEAGRTYIDAIYLYFPNNGYVVKQTEIYTKTDITRTMDNYDGLLPAQWEKMLSSVKFRALYNFEVKNTAGSPMIYYARTVSTAGVNRPDTIAIFRINTNALLNNVQSSKILQDSRLLLTDPSQSFVLSFGAGDNQALPPEEKLTGQQGMTTFQDKMGSYVIAYQKSSVFEDLTYSMLTRTDLFYQKTRFIQVLNLLSIVICLLGGGILSIYLMKRNYSSIDQLIKFLTSRQKIENTGDRDEYAMIRDAMTHIMNEHDEANHLVFRQKQVLRSNYLSKVLKGLPGKGIHLYEGMREFGIEFPSDTFGIILYGLDDGDGAEEHDAKRPSPELLQFVIQNISEELAGQKHIGYAAAIDGMVACLINFKEGTNDVRKEEMYAISSRTRDILRLKFKTELSIAISGIHQGFDQIPTCYQETLDALEYRIVTGKNEIVEYNEVNDSNKFGLHYKYYFPLYVEQQIINSIQATDIPGLHSIIEDLFQRNEGEGLGSVSISKFLRYNLIGTVVRAVTEAGSTKANDFIDELIASKPLDLLQDRNRMKQDTLEMLEKAASFIQTTKDTTHSKLVGELKLFIEGEYTNPNITITLIGDKFELSPYYLSGIFKNETGQGILDFIGTLRLEHAKRLLLETNETIQDISTMVGFADVRSFIRSFKKMENIPPGKYRTVKQ</sequence>
<proteinExistence type="predicted"/>
<dbReference type="InterPro" id="IPR041522">
    <property type="entry name" value="CdaR_GGDEF"/>
</dbReference>
<evidence type="ECO:0000259" key="5">
    <source>
        <dbReference type="PROSITE" id="PS01124"/>
    </source>
</evidence>
<dbReference type="SUPFAM" id="SSF46689">
    <property type="entry name" value="Homeodomain-like"/>
    <property type="match status" value="1"/>
</dbReference>
<dbReference type="Pfam" id="PF17853">
    <property type="entry name" value="GGDEF_2"/>
    <property type="match status" value="1"/>
</dbReference>
<dbReference type="PROSITE" id="PS01124">
    <property type="entry name" value="HTH_ARAC_FAMILY_2"/>
    <property type="match status" value="1"/>
</dbReference>
<keyword evidence="2" id="KW-0238">DNA-binding</keyword>
<reference evidence="6" key="1">
    <citation type="submission" date="2022-02" db="EMBL/GenBank/DDBJ databases">
        <title>Paenibacillus sp. MBLB1832 Whole Genome Shotgun Sequencing.</title>
        <authorList>
            <person name="Hwang C.Y."/>
            <person name="Cho E.-S."/>
            <person name="Seo M.-J."/>
        </authorList>
    </citation>
    <scope>NUCLEOTIDE SEQUENCE</scope>
    <source>
        <strain evidence="6">MBLB1832</strain>
    </source>
</reference>
<feature type="transmembrane region" description="Helical" evidence="4">
    <location>
        <begin position="312"/>
        <end position="333"/>
    </location>
</feature>
<dbReference type="Pfam" id="PF12833">
    <property type="entry name" value="HTH_18"/>
    <property type="match status" value="1"/>
</dbReference>
<keyword evidence="4" id="KW-0472">Membrane</keyword>
<dbReference type="GO" id="GO:0043565">
    <property type="term" value="F:sequence-specific DNA binding"/>
    <property type="evidence" value="ECO:0007669"/>
    <property type="project" value="InterPro"/>
</dbReference>
<protein>
    <submittedName>
        <fullName evidence="6">Helix-turn-helix domain-containing protein</fullName>
    </submittedName>
</protein>
<keyword evidence="4" id="KW-1133">Transmembrane helix</keyword>
<feature type="transmembrane region" description="Helical" evidence="4">
    <location>
        <begin position="30"/>
        <end position="51"/>
    </location>
</feature>
<evidence type="ECO:0000256" key="4">
    <source>
        <dbReference type="SAM" id="Phobius"/>
    </source>
</evidence>
<dbReference type="KEGG" id="proo:MJB10_17700"/>
<dbReference type="Gene3D" id="1.10.10.60">
    <property type="entry name" value="Homeodomain-like"/>
    <property type="match status" value="2"/>
</dbReference>
<dbReference type="PANTHER" id="PTHR43280:SF28">
    <property type="entry name" value="HTH-TYPE TRANSCRIPTIONAL ACTIVATOR RHAS"/>
    <property type="match status" value="1"/>
</dbReference>